<feature type="compositionally biased region" description="Basic and acidic residues" evidence="1">
    <location>
        <begin position="40"/>
        <end position="49"/>
    </location>
</feature>
<evidence type="ECO:0000313" key="2">
    <source>
        <dbReference type="EMBL" id="EFJ03353.1"/>
    </source>
</evidence>
<dbReference type="VEuPathDB" id="FungiDB:SCHCODRAFT_02667297"/>
<sequence>MSFTNPSVCPKNARLTQRGTLYDASYGRVIKKHPAPAQRDSTRAYNRVDRRARKRTRSQGGASQTDVAPARKQKQAEFSERVIPRSTSGVKHAVLKSEDVVFNPKPNGDDTATPIEPAREGAPGSASMAHPKELPVDAETTSALVPPNACSAAAKPEGLETGASGSSNGTSPQAPDEPHKCLLAEPARKYLNSLLRIKPTPGDLALQARYEEKAKRRALERKPSTYIPGDISNRAHL</sequence>
<organism evidence="3">
    <name type="scientific">Schizophyllum commune (strain H4-8 / FGSC 9210)</name>
    <name type="common">Split gill fungus</name>
    <dbReference type="NCBI Taxonomy" id="578458"/>
    <lineage>
        <taxon>Eukaryota</taxon>
        <taxon>Fungi</taxon>
        <taxon>Dikarya</taxon>
        <taxon>Basidiomycota</taxon>
        <taxon>Agaricomycotina</taxon>
        <taxon>Agaricomycetes</taxon>
        <taxon>Agaricomycetidae</taxon>
        <taxon>Agaricales</taxon>
        <taxon>Schizophyllaceae</taxon>
        <taxon>Schizophyllum</taxon>
    </lineage>
</organism>
<dbReference type="Proteomes" id="UP000007431">
    <property type="component" value="Unassembled WGS sequence"/>
</dbReference>
<feature type="region of interest" description="Disordered" evidence="1">
    <location>
        <begin position="98"/>
        <end position="130"/>
    </location>
</feature>
<keyword evidence="3" id="KW-1185">Reference proteome</keyword>
<feature type="region of interest" description="Disordered" evidence="1">
    <location>
        <begin position="29"/>
        <end position="84"/>
    </location>
</feature>
<feature type="compositionally biased region" description="Basic and acidic residues" evidence="1">
    <location>
        <begin position="74"/>
        <end position="83"/>
    </location>
</feature>
<dbReference type="InParanoid" id="D8PL02"/>
<dbReference type="RefSeq" id="XP_003038255.1">
    <property type="nucleotide sequence ID" value="XM_003038209.1"/>
</dbReference>
<gene>
    <name evidence="2" type="ORF">SCHCODRAFT_230950</name>
</gene>
<feature type="region of interest" description="Disordered" evidence="1">
    <location>
        <begin position="213"/>
        <end position="237"/>
    </location>
</feature>
<dbReference type="KEGG" id="scm:SCHCO_02667297"/>
<proteinExistence type="predicted"/>
<dbReference type="GeneID" id="9588597"/>
<dbReference type="OrthoDB" id="10445740at2759"/>
<feature type="region of interest" description="Disordered" evidence="1">
    <location>
        <begin position="152"/>
        <end position="181"/>
    </location>
</feature>
<evidence type="ECO:0000256" key="1">
    <source>
        <dbReference type="SAM" id="MobiDB-lite"/>
    </source>
</evidence>
<dbReference type="EMBL" id="GL377302">
    <property type="protein sequence ID" value="EFJ03353.1"/>
    <property type="molecule type" value="Genomic_DNA"/>
</dbReference>
<name>D8PL02_SCHCM</name>
<dbReference type="AlphaFoldDB" id="D8PL02"/>
<feature type="compositionally biased region" description="Polar residues" evidence="1">
    <location>
        <begin position="163"/>
        <end position="173"/>
    </location>
</feature>
<evidence type="ECO:0000313" key="3">
    <source>
        <dbReference type="Proteomes" id="UP000007431"/>
    </source>
</evidence>
<protein>
    <submittedName>
        <fullName evidence="2">Uncharacterized protein</fullName>
    </submittedName>
</protein>
<accession>D8PL02</accession>
<dbReference type="HOGENOM" id="CLU_1171203_0_0_1"/>
<reference evidence="2 3" key="1">
    <citation type="journal article" date="2010" name="Nat. Biotechnol.">
        <title>Genome sequence of the model mushroom Schizophyllum commune.</title>
        <authorList>
            <person name="Ohm R.A."/>
            <person name="de Jong J.F."/>
            <person name="Lugones L.G."/>
            <person name="Aerts A."/>
            <person name="Kothe E."/>
            <person name="Stajich J.E."/>
            <person name="de Vries R.P."/>
            <person name="Record E."/>
            <person name="Levasseur A."/>
            <person name="Baker S.E."/>
            <person name="Bartholomew K.A."/>
            <person name="Coutinho P.M."/>
            <person name="Erdmann S."/>
            <person name="Fowler T.J."/>
            <person name="Gathman A.C."/>
            <person name="Lombard V."/>
            <person name="Henrissat B."/>
            <person name="Knabe N."/>
            <person name="Kuees U."/>
            <person name="Lilly W.W."/>
            <person name="Lindquist E."/>
            <person name="Lucas S."/>
            <person name="Magnuson J.K."/>
            <person name="Piumi F."/>
            <person name="Raudaskoski M."/>
            <person name="Salamov A."/>
            <person name="Schmutz J."/>
            <person name="Schwarze F.W.M.R."/>
            <person name="vanKuyk P.A."/>
            <person name="Horton J.S."/>
            <person name="Grigoriev I.V."/>
            <person name="Woesten H.A.B."/>
        </authorList>
    </citation>
    <scope>NUCLEOTIDE SEQUENCE [LARGE SCALE GENOMIC DNA]</scope>
    <source>
        <strain evidence="3">H4-8 / FGSC 9210</strain>
    </source>
</reference>